<name>A0A9P9A3J4_9PEZI</name>
<dbReference type="InterPro" id="IPR018712">
    <property type="entry name" value="Tle1-like_cat"/>
</dbReference>
<organism evidence="3 4">
    <name type="scientific">Plectosphaerella plurivora</name>
    <dbReference type="NCBI Taxonomy" id="936078"/>
    <lineage>
        <taxon>Eukaryota</taxon>
        <taxon>Fungi</taxon>
        <taxon>Dikarya</taxon>
        <taxon>Ascomycota</taxon>
        <taxon>Pezizomycotina</taxon>
        <taxon>Sordariomycetes</taxon>
        <taxon>Hypocreomycetidae</taxon>
        <taxon>Glomerellales</taxon>
        <taxon>Plectosphaerellaceae</taxon>
        <taxon>Plectosphaerella</taxon>
    </lineage>
</organism>
<dbReference type="AlphaFoldDB" id="A0A9P9A3J4"/>
<evidence type="ECO:0000313" key="3">
    <source>
        <dbReference type="EMBL" id="KAH6663320.1"/>
    </source>
</evidence>
<gene>
    <name evidence="3" type="ORF">F5X68DRAFT_195657</name>
</gene>
<dbReference type="PANTHER" id="PTHR33840">
    <property type="match status" value="1"/>
</dbReference>
<reference evidence="3" key="1">
    <citation type="journal article" date="2021" name="Nat. Commun.">
        <title>Genetic determinants of endophytism in the Arabidopsis root mycobiome.</title>
        <authorList>
            <person name="Mesny F."/>
            <person name="Miyauchi S."/>
            <person name="Thiergart T."/>
            <person name="Pickel B."/>
            <person name="Atanasova L."/>
            <person name="Karlsson M."/>
            <person name="Huettel B."/>
            <person name="Barry K.W."/>
            <person name="Haridas S."/>
            <person name="Chen C."/>
            <person name="Bauer D."/>
            <person name="Andreopoulos W."/>
            <person name="Pangilinan J."/>
            <person name="LaButti K."/>
            <person name="Riley R."/>
            <person name="Lipzen A."/>
            <person name="Clum A."/>
            <person name="Drula E."/>
            <person name="Henrissat B."/>
            <person name="Kohler A."/>
            <person name="Grigoriev I.V."/>
            <person name="Martin F.M."/>
            <person name="Hacquard S."/>
        </authorList>
    </citation>
    <scope>NUCLEOTIDE SEQUENCE</scope>
    <source>
        <strain evidence="3">MPI-SDFR-AT-0117</strain>
    </source>
</reference>
<dbReference type="EMBL" id="JAGSXJ010000043">
    <property type="protein sequence ID" value="KAH6663320.1"/>
    <property type="molecule type" value="Genomic_DNA"/>
</dbReference>
<accession>A0A9P9A3J4</accession>
<evidence type="ECO:0000256" key="1">
    <source>
        <dbReference type="SAM" id="MobiDB-lite"/>
    </source>
</evidence>
<dbReference type="InterPro" id="IPR029058">
    <property type="entry name" value="AB_hydrolase_fold"/>
</dbReference>
<sequence length="735" mass="81561">MSLSRENEVPCAHATKGNPNSKRLVICCDGTWNNSNDGDSPATNVSRLSGAVAHKCCSGMPQIVYYHPGAGTESSWVAKKLGGLLGLGVVQDIIETYRFVCDNYNPGDEIILMGFSRGAFTARSVADMICNLGFLNRAGLDHLAEIFHDYSTWEDWKNEGKELDTSKHLLGFSLQNYDQTERKKTAWNEQEKANLANGVTQNGSQNGSATAYKSSHRPRKTFKESREAHGKLSPEAYAEQFESKAHKDLHEKKQALWEKIRTAGEAGNRAEISRLYREELAEQRLSMTQKTHPNGRNKPAVFEPYPGEVKAVAVWDTVGSLGIPTTPWRAIAGGRSNDEIRFASLEMHANVKYAFHALALDEYRTAFSPTMWSLPSGSKTILRQVWFAGNHGDVGGGWDDEQSANISLAWMADQLTSVGVEFSRPEMQRVFYDVAPTSVPERWAMGDIHDPPLLTSATDVAWKGIRRKEPAPRRPGLYVQDAAAAGTFAKAAAIVKGWFVTDEGVLLSGTEERVHPSVRIRYQCGGKGPDGEPTYRCRALFGNGYTLEEREEKLEPREGLTPAELSPEYSVVGGAVAAYRNDDDTLSTLGKGTSVVRVQQPFEECDVVRLPEAKRGWVWRRPAVGKETKPFFDLEEEPVGVWERVYMKVQEELVEWQPMYVVRQRKLAEAEAAKKWAMKRAADAVTSGIGGVLSAGLGPVGRWWVGKNAAARSPLLWGYHDLVVWMTGDRKGMMK</sequence>
<dbReference type="Pfam" id="PF09994">
    <property type="entry name" value="T6SS_Tle1-like_cat"/>
    <property type="match status" value="1"/>
</dbReference>
<dbReference type="PANTHER" id="PTHR33840:SF1">
    <property type="entry name" value="TLE1 PHOSPHOLIPASE DOMAIN-CONTAINING PROTEIN"/>
    <property type="match status" value="1"/>
</dbReference>
<feature type="compositionally biased region" description="Polar residues" evidence="1">
    <location>
        <begin position="197"/>
        <end position="213"/>
    </location>
</feature>
<keyword evidence="4" id="KW-1185">Reference proteome</keyword>
<dbReference type="SUPFAM" id="SSF53474">
    <property type="entry name" value="alpha/beta-Hydrolases"/>
    <property type="match status" value="1"/>
</dbReference>
<evidence type="ECO:0000313" key="4">
    <source>
        <dbReference type="Proteomes" id="UP000770015"/>
    </source>
</evidence>
<proteinExistence type="predicted"/>
<feature type="domain" description="T6SS Phospholipase effector Tle1-like catalytic" evidence="2">
    <location>
        <begin position="22"/>
        <end position="414"/>
    </location>
</feature>
<comment type="caution">
    <text evidence="3">The sequence shown here is derived from an EMBL/GenBank/DDBJ whole genome shotgun (WGS) entry which is preliminary data.</text>
</comment>
<protein>
    <submittedName>
        <fullName evidence="3">Peptidoglycan binding domain-containing protein</fullName>
    </submittedName>
</protein>
<feature type="region of interest" description="Disordered" evidence="1">
    <location>
        <begin position="196"/>
        <end position="232"/>
    </location>
</feature>
<dbReference type="OrthoDB" id="3057168at2759"/>
<feature type="compositionally biased region" description="Basic and acidic residues" evidence="1">
    <location>
        <begin position="221"/>
        <end position="232"/>
    </location>
</feature>
<evidence type="ECO:0000259" key="2">
    <source>
        <dbReference type="Pfam" id="PF09994"/>
    </source>
</evidence>
<dbReference type="Proteomes" id="UP000770015">
    <property type="component" value="Unassembled WGS sequence"/>
</dbReference>